<dbReference type="InterPro" id="IPR041685">
    <property type="entry name" value="AAA_GajA/Old/RecF-like"/>
</dbReference>
<comment type="caution">
    <text evidence="3">The sequence shown here is derived from an EMBL/GenBank/DDBJ whole genome shotgun (WGS) entry which is preliminary data.</text>
</comment>
<dbReference type="SUPFAM" id="SSF52540">
    <property type="entry name" value="P-loop containing nucleoside triphosphate hydrolases"/>
    <property type="match status" value="1"/>
</dbReference>
<feature type="domain" description="Endonuclease GajA/Old nuclease/RecF-like AAA" evidence="1">
    <location>
        <begin position="1"/>
        <end position="376"/>
    </location>
</feature>
<dbReference type="Proteomes" id="UP000004913">
    <property type="component" value="Unassembled WGS sequence"/>
</dbReference>
<dbReference type="InterPro" id="IPR034139">
    <property type="entry name" value="TOPRIM_OLD"/>
</dbReference>
<reference evidence="3 4" key="1">
    <citation type="submission" date="2011-04" db="EMBL/GenBank/DDBJ databases">
        <title>The Genome Sequence of Dysgonomonas gadei ATCC BAA-286.</title>
        <authorList>
            <consortium name="The Broad Institute Genome Sequencing Platform"/>
            <person name="Earl A."/>
            <person name="Ward D."/>
            <person name="Feldgarden M."/>
            <person name="Gevers D."/>
            <person name="Pudlo N."/>
            <person name="Martens E."/>
            <person name="Allen-Vercoe E."/>
            <person name="Young S.K."/>
            <person name="Zeng Q."/>
            <person name="Gargeya S."/>
            <person name="Fitzgerald M."/>
            <person name="Haas B."/>
            <person name="Abouelleil A."/>
            <person name="Alvarado L."/>
            <person name="Arachchi H.M."/>
            <person name="Berlin A."/>
            <person name="Brown A."/>
            <person name="Chapman S.B."/>
            <person name="Chen Z."/>
            <person name="Dunbar C."/>
            <person name="Freedman E."/>
            <person name="Gearin G."/>
            <person name="Gellesch M."/>
            <person name="Goldberg J."/>
            <person name="Griggs A."/>
            <person name="Gujja S."/>
            <person name="Heiman D."/>
            <person name="Howarth C."/>
            <person name="Larson L."/>
            <person name="Lui A."/>
            <person name="MacDonald P.J.P."/>
            <person name="Mehta T."/>
            <person name="Montmayeur A."/>
            <person name="Murphy C."/>
            <person name="Neiman D."/>
            <person name="Pearson M."/>
            <person name="Priest M."/>
            <person name="Roberts A."/>
            <person name="Saif S."/>
            <person name="Shea T."/>
            <person name="Shenoy N."/>
            <person name="Sisk P."/>
            <person name="Stolte C."/>
            <person name="Sykes S."/>
            <person name="Yandava C."/>
            <person name="Wortman J."/>
            <person name="Nusbaum C."/>
            <person name="Birren B."/>
        </authorList>
    </citation>
    <scope>NUCLEOTIDE SEQUENCE [LARGE SCALE GENOMIC DNA]</scope>
    <source>
        <strain evidence="3 4">ATCC BAA-286</strain>
    </source>
</reference>
<sequence length="672" mass="78379">MYIKTISVKNFRLLQDSTLQLDQDKKQDLSLLIGKNNSGKTSFIVLFDKFLRPEHYKFNFNDFPISLRNDILNTGTEIDLSHCSIQMVLEIIYSEEDNLENLSEFILDLNPDEHIVKLLFKCDINRSKLESDLSKIEDEKYKRKHIEKSLTDYLETKIYTFSKDDDLSEDKNNQMIEKSISDVRKVINFQVIHAKRNVSSSEHQGSGKTALSELTTNYFNKENLFSQDAFGSINDTIFKMDEELNKQYEVHFKDYFTNVRQFVDEGTGQLNVISDLESKQILSNYSKVVYGSSDTYLPETLNGLGHLNILFLLLQIEIKKRFFEQEKKDINLLFIEEPEAHTHPQMQYVFAKKIKDILKTIQNLQGFITTHSAHIVSQCEFEDIRYFKLDKSNVIIKNFYKELEVKYTSEPEYFQFLKQYLTLYSSELFFAEKIIFIEGVSEKLLLPYFIKKYDQSRDSESDYIPLTSQNISFIEAGANARVFCHFLNFLDIKTLIFTDLDGCKIGISDTKKKYWGGCSTEEAINTTNVTIKYYLNAPELPKIEERETKTNELKLFDDWFKNIKENSVASITPNIKISYQVKENEYHARSFEDAFLSVNLNTINSNKKDINGLKNKSEIKTERTDFFDLTKAILKSDGKSDFASSILYLALTKDVEWNIPKYIVDGLKWISE</sequence>
<dbReference type="eggNOG" id="COG3593">
    <property type="taxonomic scope" value="Bacteria"/>
</dbReference>
<dbReference type="CDD" id="cd01026">
    <property type="entry name" value="TOPRIM_OLD"/>
    <property type="match status" value="1"/>
</dbReference>
<dbReference type="HOGENOM" id="CLU_023912_1_0_10"/>
<keyword evidence="4" id="KW-1185">Reference proteome</keyword>
<dbReference type="OrthoDB" id="9792800at2"/>
<protein>
    <submittedName>
        <fullName evidence="3">Uncharacterized protein</fullName>
    </submittedName>
</protein>
<dbReference type="PANTHER" id="PTHR43581:SF4">
    <property type="entry name" value="ATP_GTP PHOSPHATASE"/>
    <property type="match status" value="1"/>
</dbReference>
<dbReference type="InterPro" id="IPR027417">
    <property type="entry name" value="P-loop_NTPase"/>
</dbReference>
<evidence type="ECO:0000259" key="2">
    <source>
        <dbReference type="Pfam" id="PF20469"/>
    </source>
</evidence>
<organism evidence="3 4">
    <name type="scientific">Dysgonomonas gadei ATCC BAA-286</name>
    <dbReference type="NCBI Taxonomy" id="742766"/>
    <lineage>
        <taxon>Bacteria</taxon>
        <taxon>Pseudomonadati</taxon>
        <taxon>Bacteroidota</taxon>
        <taxon>Bacteroidia</taxon>
        <taxon>Bacteroidales</taxon>
        <taxon>Dysgonomonadaceae</taxon>
        <taxon>Dysgonomonas</taxon>
    </lineage>
</organism>
<dbReference type="PANTHER" id="PTHR43581">
    <property type="entry name" value="ATP/GTP PHOSPHATASE"/>
    <property type="match status" value="1"/>
</dbReference>
<dbReference type="AlphaFoldDB" id="F5IVA8"/>
<accession>F5IVA8</accession>
<evidence type="ECO:0000313" key="3">
    <source>
        <dbReference type="EMBL" id="EGK02558.1"/>
    </source>
</evidence>
<proteinExistence type="predicted"/>
<gene>
    <name evidence="3" type="ORF">HMPREF9455_00808</name>
</gene>
<name>F5IVA8_9BACT</name>
<dbReference type="Pfam" id="PF13175">
    <property type="entry name" value="AAA_15"/>
    <property type="match status" value="1"/>
</dbReference>
<dbReference type="STRING" id="742766.HMPREF9455_00808"/>
<dbReference type="Pfam" id="PF20469">
    <property type="entry name" value="OLD-like_TOPRIM"/>
    <property type="match status" value="1"/>
</dbReference>
<evidence type="ECO:0000313" key="4">
    <source>
        <dbReference type="Proteomes" id="UP000004913"/>
    </source>
</evidence>
<feature type="domain" description="OLD protein-like TOPRIM" evidence="2">
    <location>
        <begin position="429"/>
        <end position="501"/>
    </location>
</feature>
<dbReference type="InterPro" id="IPR051396">
    <property type="entry name" value="Bact_Antivir_Def_Nuclease"/>
</dbReference>
<evidence type="ECO:0000259" key="1">
    <source>
        <dbReference type="Pfam" id="PF13175"/>
    </source>
</evidence>
<dbReference type="EMBL" id="ADLV01000015">
    <property type="protein sequence ID" value="EGK02558.1"/>
    <property type="molecule type" value="Genomic_DNA"/>
</dbReference>
<dbReference type="Gene3D" id="3.40.50.300">
    <property type="entry name" value="P-loop containing nucleotide triphosphate hydrolases"/>
    <property type="match status" value="1"/>
</dbReference>
<dbReference type="RefSeq" id="WP_006798323.1">
    <property type="nucleotide sequence ID" value="NZ_GL891980.1"/>
</dbReference>